<evidence type="ECO:0000256" key="5">
    <source>
        <dbReference type="ARBA" id="ARBA00023098"/>
    </source>
</evidence>
<protein>
    <recommendedName>
        <fullName evidence="7">Lipase</fullName>
    </recommendedName>
</protein>
<evidence type="ECO:0000313" key="12">
    <source>
        <dbReference type="Proteomes" id="UP000801492"/>
    </source>
</evidence>
<keyword evidence="5" id="KW-0443">Lipid metabolism</keyword>
<feature type="signal peptide" evidence="9">
    <location>
        <begin position="1"/>
        <end position="24"/>
    </location>
</feature>
<accession>A0A8K0GL65</accession>
<evidence type="ECO:0000256" key="6">
    <source>
        <dbReference type="ARBA" id="ARBA00023180"/>
    </source>
</evidence>
<feature type="active site" description="Charge relay system" evidence="8">
    <location>
        <position position="364"/>
    </location>
</feature>
<keyword evidence="3 7" id="KW-0378">Hydrolase</keyword>
<evidence type="ECO:0000256" key="3">
    <source>
        <dbReference type="ARBA" id="ARBA00022801"/>
    </source>
</evidence>
<comment type="similarity">
    <text evidence="1 7">Belongs to the AB hydrolase superfamily. Lipase family.</text>
</comment>
<reference evidence="11" key="1">
    <citation type="submission" date="2019-08" db="EMBL/GenBank/DDBJ databases">
        <title>The genome of the North American firefly Photinus pyralis.</title>
        <authorList>
            <consortium name="Photinus pyralis genome working group"/>
            <person name="Fallon T.R."/>
            <person name="Sander Lower S.E."/>
            <person name="Weng J.-K."/>
        </authorList>
    </citation>
    <scope>NUCLEOTIDE SEQUENCE</scope>
    <source>
        <strain evidence="11">TRF0915ILg1</strain>
        <tissue evidence="11">Whole body</tissue>
    </source>
</reference>
<keyword evidence="12" id="KW-1185">Reference proteome</keyword>
<dbReference type="InterPro" id="IPR029058">
    <property type="entry name" value="AB_hydrolase_fold"/>
</dbReference>
<dbReference type="Pfam" id="PF04083">
    <property type="entry name" value="Abhydro_lipase"/>
    <property type="match status" value="1"/>
</dbReference>
<dbReference type="OrthoDB" id="9974421at2759"/>
<keyword evidence="6" id="KW-0325">Glycoprotein</keyword>
<dbReference type="FunFam" id="3.40.50.1820:FF:000057">
    <property type="entry name" value="Lipase"/>
    <property type="match status" value="1"/>
</dbReference>
<dbReference type="EMBL" id="VTPC01001507">
    <property type="protein sequence ID" value="KAF2901738.1"/>
    <property type="molecule type" value="Genomic_DNA"/>
</dbReference>
<evidence type="ECO:0000256" key="1">
    <source>
        <dbReference type="ARBA" id="ARBA00010701"/>
    </source>
</evidence>
<dbReference type="Gene3D" id="3.40.50.1820">
    <property type="entry name" value="alpha/beta hydrolase"/>
    <property type="match status" value="1"/>
</dbReference>
<proteinExistence type="inferred from homology"/>
<dbReference type="GO" id="GO:0016788">
    <property type="term" value="F:hydrolase activity, acting on ester bonds"/>
    <property type="evidence" value="ECO:0007669"/>
    <property type="project" value="InterPro"/>
</dbReference>
<evidence type="ECO:0000259" key="10">
    <source>
        <dbReference type="Pfam" id="PF04083"/>
    </source>
</evidence>
<dbReference type="PANTHER" id="PTHR11005">
    <property type="entry name" value="LYSOSOMAL ACID LIPASE-RELATED"/>
    <property type="match status" value="1"/>
</dbReference>
<evidence type="ECO:0000256" key="8">
    <source>
        <dbReference type="PIRSR" id="PIRSR000862-1"/>
    </source>
</evidence>
<evidence type="ECO:0000256" key="9">
    <source>
        <dbReference type="SAM" id="SignalP"/>
    </source>
</evidence>
<evidence type="ECO:0000256" key="4">
    <source>
        <dbReference type="ARBA" id="ARBA00022963"/>
    </source>
</evidence>
<dbReference type="Proteomes" id="UP000801492">
    <property type="component" value="Unassembled WGS sequence"/>
</dbReference>
<gene>
    <name evidence="11" type="ORF">ILUMI_04466</name>
</gene>
<sequence length="423" mass="49022">MKLLLVGGVVFLAISLILIKQSTKNNVCKTFEDYYTDRDRNENCYHNPDDELPVPEVIKRWGYPVETHHAITEDGYILTLFRIPYGQNSSSKQPGHPVLVQHGYKSNSKCFVSTGKKSLGFILADQGYDVWLGNFRGTTYSRNHTHLSDRDEQFWNYSFHEIGVYDIAAQVDYVNRFRNQKIIYIGFSLGTTTATIYSSTYPEIAENKVKIFIKLAPFIFTNGMSLFTLVGLKLWPYVGPIAQALTDGQYYTKSFSYTNEALWKFLCYPYPFQMKMCQILDMWSFGFNYEQIDPETLPVTLLHLIETSSVKTVTHLSQLMNSGRFQRFDYGTKENLKLYGSAEPPQYDLSKMRVPTYLIRANNDLTSTRESIERFNASLPEHVKPHDIYVINHEKFNHMDFVWAKDVVPLLYDHLIDFMSNLV</sequence>
<comment type="caution">
    <text evidence="11">The sequence shown here is derived from an EMBL/GenBank/DDBJ whole genome shotgun (WGS) entry which is preliminary data.</text>
</comment>
<feature type="chain" id="PRO_5035472824" description="Lipase" evidence="9">
    <location>
        <begin position="25"/>
        <end position="423"/>
    </location>
</feature>
<dbReference type="InterPro" id="IPR006693">
    <property type="entry name" value="AB_hydrolase_lipase"/>
</dbReference>
<evidence type="ECO:0000256" key="2">
    <source>
        <dbReference type="ARBA" id="ARBA00022729"/>
    </source>
</evidence>
<organism evidence="11 12">
    <name type="scientific">Ignelater luminosus</name>
    <name type="common">Cucubano</name>
    <name type="synonym">Pyrophorus luminosus</name>
    <dbReference type="NCBI Taxonomy" id="2038154"/>
    <lineage>
        <taxon>Eukaryota</taxon>
        <taxon>Metazoa</taxon>
        <taxon>Ecdysozoa</taxon>
        <taxon>Arthropoda</taxon>
        <taxon>Hexapoda</taxon>
        <taxon>Insecta</taxon>
        <taxon>Pterygota</taxon>
        <taxon>Neoptera</taxon>
        <taxon>Endopterygota</taxon>
        <taxon>Coleoptera</taxon>
        <taxon>Polyphaga</taxon>
        <taxon>Elateriformia</taxon>
        <taxon>Elateroidea</taxon>
        <taxon>Elateridae</taxon>
        <taxon>Agrypninae</taxon>
        <taxon>Pyrophorini</taxon>
        <taxon>Ignelater</taxon>
    </lineage>
</organism>
<evidence type="ECO:0000256" key="7">
    <source>
        <dbReference type="PIRNR" id="PIRNR000862"/>
    </source>
</evidence>
<dbReference type="AlphaFoldDB" id="A0A8K0GL65"/>
<feature type="active site" description="Nucleophile" evidence="8">
    <location>
        <position position="188"/>
    </location>
</feature>
<name>A0A8K0GL65_IGNLU</name>
<feature type="active site" description="Charge relay system" evidence="8">
    <location>
        <position position="398"/>
    </location>
</feature>
<keyword evidence="4 7" id="KW-0442">Lipid degradation</keyword>
<keyword evidence="2 9" id="KW-0732">Signal</keyword>
<dbReference type="InterPro" id="IPR025483">
    <property type="entry name" value="Lipase_euk"/>
</dbReference>
<dbReference type="PIRSF" id="PIRSF000862">
    <property type="entry name" value="Steryl_ester_lip"/>
    <property type="match status" value="1"/>
</dbReference>
<evidence type="ECO:0000313" key="11">
    <source>
        <dbReference type="EMBL" id="KAF2901738.1"/>
    </source>
</evidence>
<dbReference type="GO" id="GO:0016042">
    <property type="term" value="P:lipid catabolic process"/>
    <property type="evidence" value="ECO:0007669"/>
    <property type="project" value="UniProtKB-KW"/>
</dbReference>
<dbReference type="SUPFAM" id="SSF53474">
    <property type="entry name" value="alpha/beta-Hydrolases"/>
    <property type="match status" value="1"/>
</dbReference>
<feature type="domain" description="Partial AB-hydrolase lipase" evidence="10">
    <location>
        <begin position="54"/>
        <end position="114"/>
    </location>
</feature>